<feature type="region of interest" description="Disordered" evidence="7">
    <location>
        <begin position="215"/>
        <end position="241"/>
    </location>
</feature>
<dbReference type="RefSeq" id="WP_186466234.1">
    <property type="nucleotide sequence ID" value="NZ_VITH01000026.1"/>
</dbReference>
<name>A0A560BMU7_AZOBR</name>
<dbReference type="Gene3D" id="3.90.226.10">
    <property type="entry name" value="2-enoyl-CoA Hydratase, Chain A, domain 1"/>
    <property type="match status" value="1"/>
</dbReference>
<evidence type="ECO:0000256" key="1">
    <source>
        <dbReference type="ARBA" id="ARBA00007039"/>
    </source>
</evidence>
<evidence type="ECO:0000256" key="5">
    <source>
        <dbReference type="ARBA" id="ARBA00022825"/>
    </source>
</evidence>
<evidence type="ECO:0000256" key="4">
    <source>
        <dbReference type="ARBA" id="ARBA00022801"/>
    </source>
</evidence>
<dbReference type="Pfam" id="PF00574">
    <property type="entry name" value="CLP_protease"/>
    <property type="match status" value="1"/>
</dbReference>
<dbReference type="NCBIfam" id="NF045542">
    <property type="entry name" value="Clp_rel_HeadMat"/>
    <property type="match status" value="1"/>
</dbReference>
<comment type="caution">
    <text evidence="8">The sequence shown here is derived from an EMBL/GenBank/DDBJ whole genome shotgun (WGS) entry which is preliminary data.</text>
</comment>
<evidence type="ECO:0000256" key="6">
    <source>
        <dbReference type="RuleBase" id="RU003567"/>
    </source>
</evidence>
<evidence type="ECO:0000313" key="9">
    <source>
        <dbReference type="Proteomes" id="UP000318529"/>
    </source>
</evidence>
<dbReference type="InterPro" id="IPR029045">
    <property type="entry name" value="ClpP/crotonase-like_dom_sf"/>
</dbReference>
<dbReference type="InterPro" id="IPR023562">
    <property type="entry name" value="ClpP/TepA"/>
</dbReference>
<dbReference type="PRINTS" id="PR00127">
    <property type="entry name" value="CLPPROTEASEP"/>
</dbReference>
<keyword evidence="4" id="KW-0378">Hydrolase</keyword>
<keyword evidence="5" id="KW-0720">Serine protease</keyword>
<proteinExistence type="inferred from homology"/>
<sequence length="366" mass="38138">MSAIVRGNEIVLTGTVGGDPWWDDDVFSQADVINALAQVGRNTDVTVRVNSGGGVATEGAAIHSVFAAHKGKVNMVVEGWAASAASLFVMSGHTITMRPGALLMIHDPSAGNWGTCDDHRRVASALDTMGNTYAQVYADRCGKSPEEVREMMRAETWLGPAEAVAQGFADAAEGDDADVPEPVAFAHVRAYARAPERIVALAKSRGWGARASLAATAAAPTRPTMEAPLPEENKPTDDKTVVTPPAEADAVVDPVAVAEACATAGFATLTAGLLKSKATMKAVNAALSHAKEIATACDTLRVPNMRNSLVQFVAAGGDMQVARNMATDAAAARDEAIITDTTRQPLAPVASGWDKAINNVNQRAAR</sequence>
<evidence type="ECO:0000313" key="8">
    <source>
        <dbReference type="EMBL" id="TWA73945.1"/>
    </source>
</evidence>
<evidence type="ECO:0000256" key="2">
    <source>
        <dbReference type="ARBA" id="ARBA00022490"/>
    </source>
</evidence>
<gene>
    <name evidence="8" type="ORF">FBZ83_12612</name>
</gene>
<comment type="similarity">
    <text evidence="1 6">Belongs to the peptidase S14 family.</text>
</comment>
<dbReference type="PANTHER" id="PTHR10381">
    <property type="entry name" value="ATP-DEPENDENT CLP PROTEASE PROTEOLYTIC SUBUNIT"/>
    <property type="match status" value="1"/>
</dbReference>
<dbReference type="GO" id="GO:0004252">
    <property type="term" value="F:serine-type endopeptidase activity"/>
    <property type="evidence" value="ECO:0007669"/>
    <property type="project" value="InterPro"/>
</dbReference>
<dbReference type="EMBL" id="VITH01000026">
    <property type="protein sequence ID" value="TWA73945.1"/>
    <property type="molecule type" value="Genomic_DNA"/>
</dbReference>
<dbReference type="GO" id="GO:0051117">
    <property type="term" value="F:ATPase binding"/>
    <property type="evidence" value="ECO:0007669"/>
    <property type="project" value="TreeGrafter"/>
</dbReference>
<dbReference type="InterPro" id="IPR001907">
    <property type="entry name" value="ClpP"/>
</dbReference>
<keyword evidence="3 8" id="KW-0645">Protease</keyword>
<dbReference type="GO" id="GO:0009368">
    <property type="term" value="C:endopeptidase Clp complex"/>
    <property type="evidence" value="ECO:0007669"/>
    <property type="project" value="TreeGrafter"/>
</dbReference>
<evidence type="ECO:0000256" key="3">
    <source>
        <dbReference type="ARBA" id="ARBA00022670"/>
    </source>
</evidence>
<organism evidence="8 9">
    <name type="scientific">Azospirillum brasilense</name>
    <dbReference type="NCBI Taxonomy" id="192"/>
    <lineage>
        <taxon>Bacteria</taxon>
        <taxon>Pseudomonadati</taxon>
        <taxon>Pseudomonadota</taxon>
        <taxon>Alphaproteobacteria</taxon>
        <taxon>Rhodospirillales</taxon>
        <taxon>Azospirillaceae</taxon>
        <taxon>Azospirillum</taxon>
    </lineage>
</organism>
<dbReference type="SUPFAM" id="SSF52096">
    <property type="entry name" value="ClpP/crotonase"/>
    <property type="match status" value="1"/>
</dbReference>
<keyword evidence="2" id="KW-0963">Cytoplasm</keyword>
<dbReference type="CDD" id="cd07016">
    <property type="entry name" value="S14_ClpP_1"/>
    <property type="match status" value="1"/>
</dbReference>
<evidence type="ECO:0000256" key="7">
    <source>
        <dbReference type="SAM" id="MobiDB-lite"/>
    </source>
</evidence>
<feature type="compositionally biased region" description="Low complexity" evidence="7">
    <location>
        <begin position="215"/>
        <end position="228"/>
    </location>
</feature>
<dbReference type="Proteomes" id="UP000318529">
    <property type="component" value="Unassembled WGS sequence"/>
</dbReference>
<dbReference type="AlphaFoldDB" id="A0A560BMU7"/>
<feature type="compositionally biased region" description="Basic and acidic residues" evidence="7">
    <location>
        <begin position="231"/>
        <end position="240"/>
    </location>
</feature>
<dbReference type="GO" id="GO:0004176">
    <property type="term" value="F:ATP-dependent peptidase activity"/>
    <property type="evidence" value="ECO:0007669"/>
    <property type="project" value="InterPro"/>
</dbReference>
<dbReference type="PANTHER" id="PTHR10381:SF70">
    <property type="entry name" value="ATP-DEPENDENT CLP PROTEASE PROTEOLYTIC SUBUNIT"/>
    <property type="match status" value="1"/>
</dbReference>
<reference evidence="8 9" key="1">
    <citation type="submission" date="2019-06" db="EMBL/GenBank/DDBJ databases">
        <title>Genomic Encyclopedia of Type Strains, Phase IV (KMG-V): Genome sequencing to study the core and pangenomes of soil and plant-associated prokaryotes.</title>
        <authorList>
            <person name="Whitman W."/>
        </authorList>
    </citation>
    <scope>NUCLEOTIDE SEQUENCE [LARGE SCALE GENOMIC DNA]</scope>
    <source>
        <strain evidence="8 9">BR 11650</strain>
    </source>
</reference>
<protein>
    <recommendedName>
        <fullName evidence="6">ATP-dependent Clp protease proteolytic subunit</fullName>
    </recommendedName>
</protein>
<accession>A0A560BMU7</accession>
<dbReference type="GO" id="GO:0006515">
    <property type="term" value="P:protein quality control for misfolded or incompletely synthesized proteins"/>
    <property type="evidence" value="ECO:0007669"/>
    <property type="project" value="TreeGrafter"/>
</dbReference>